<sequence>MYPNPVKETFHPLLSCTRVKSENSYVVYHKRKKYSARRNHIRADCLKIINRSVIESKWAATAQPEAFPSSSSSYIHQSSSAIYLRNAGDVKYRRLAGVMYLCALDSAESSTSALNGAEGSTASLDSAEGSASTLDSAESSASALDSAESTAASLRCGWRHVCLVALSMYCYEQVDKEFVSELIMVSKFHVPVAAPMSSWHVSIS</sequence>
<evidence type="ECO:0000313" key="1">
    <source>
        <dbReference type="EMBL" id="CZS92322.1"/>
    </source>
</evidence>
<protein>
    <submittedName>
        <fullName evidence="1">Uncharacterized protein</fullName>
    </submittedName>
</protein>
<dbReference type="Proteomes" id="UP000178129">
    <property type="component" value="Unassembled WGS sequence"/>
</dbReference>
<dbReference type="InParanoid" id="A0A1E1K2V2"/>
<reference evidence="2" key="1">
    <citation type="submission" date="2016-03" db="EMBL/GenBank/DDBJ databases">
        <authorList>
            <person name="Ploux O."/>
        </authorList>
    </citation>
    <scope>NUCLEOTIDE SEQUENCE [LARGE SCALE GENOMIC DNA]</scope>
    <source>
        <strain evidence="2">UK7</strain>
    </source>
</reference>
<dbReference type="AlphaFoldDB" id="A0A1E1K2V2"/>
<dbReference type="EMBL" id="FJUW01000005">
    <property type="protein sequence ID" value="CZS92322.1"/>
    <property type="molecule type" value="Genomic_DNA"/>
</dbReference>
<keyword evidence="2" id="KW-1185">Reference proteome</keyword>
<proteinExistence type="predicted"/>
<evidence type="ECO:0000313" key="2">
    <source>
        <dbReference type="Proteomes" id="UP000178129"/>
    </source>
</evidence>
<gene>
    <name evidence="1" type="ORF">RCO7_14243</name>
</gene>
<accession>A0A1E1K2V2</accession>
<name>A0A1E1K2V2_9HELO</name>
<comment type="caution">
    <text evidence="1">The sequence shown here is derived from an EMBL/GenBank/DDBJ whole genome shotgun (WGS) entry which is preliminary data.</text>
</comment>
<organism evidence="1 2">
    <name type="scientific">Rhynchosporium graminicola</name>
    <dbReference type="NCBI Taxonomy" id="2792576"/>
    <lineage>
        <taxon>Eukaryota</taxon>
        <taxon>Fungi</taxon>
        <taxon>Dikarya</taxon>
        <taxon>Ascomycota</taxon>
        <taxon>Pezizomycotina</taxon>
        <taxon>Leotiomycetes</taxon>
        <taxon>Helotiales</taxon>
        <taxon>Ploettnerulaceae</taxon>
        <taxon>Rhynchosporium</taxon>
    </lineage>
</organism>